<reference evidence="2" key="3">
    <citation type="submission" date="2020-03" db="EMBL/GenBank/DDBJ databases">
        <title>Sequencing and Assembly of Multiple Reported Metal-Biooxidizing Members of the Extremely Thermoacidophilic Archaeal Family Sulfolobaceae.</title>
        <authorList>
            <person name="Counts J.A."/>
            <person name="Kelly R.M."/>
        </authorList>
    </citation>
    <scope>NUCLEOTIDE SEQUENCE [LARGE SCALE GENOMIC DNA]</scope>
    <source>
        <strain evidence="2">HO1-1</strain>
    </source>
</reference>
<dbReference type="RefSeq" id="WP_054836549.1">
    <property type="nucleotide sequence ID" value="NZ_BBBA01000006.1"/>
</dbReference>
<sequence>MSNSDNSENKQNRTVTIRGVDSSLYDRLVKLAHDTGKTVGEITNQAIGEFLNVISEAEMITYNVKDNIKSTSKAFLDGFNESRKNLFVISNVGEITVFKAEIVSAGKPISFRNIGKLVLPDLDEDTLEKFIDSIVWVDELVIPPSINKIMLMRKARFIKKITSPQQ</sequence>
<evidence type="ECO:0000313" key="2">
    <source>
        <dbReference type="Proteomes" id="UP000247586"/>
    </source>
</evidence>
<reference evidence="2" key="2">
    <citation type="submission" date="2020-03" db="EMBL/GenBank/DDBJ databases">
        <title>Complete Genome Sequences of Extremely Thermoacidophilic, Metal-Mobilizing Type-Strain Members of the Archaeal Family Sulfolobaceae: Acidianus brierleyi DSM-1651T, Acidianus sulfidivorans DSM-18786T, Metallosphaera hakonensis DSM-7519T, and Metallosphaera prunae DSM-10039T.</title>
        <authorList>
            <person name="Counts J.A."/>
            <person name="Kelly R.M."/>
        </authorList>
    </citation>
    <scope>NUCLEOTIDE SEQUENCE [LARGE SCALE GENOMIC DNA]</scope>
    <source>
        <strain evidence="2">HO1-1</strain>
    </source>
</reference>
<reference evidence="1 2" key="1">
    <citation type="submission" date="2018-05" db="EMBL/GenBank/DDBJ databases">
        <title>Complete Genome Sequences of Extremely Thermoacidophilic, Metal-Mobilizing Type-Strain Members of the Archaeal Family Sulfolobaceae: Acidianus brierleyi DSM-1651T, Acidianus sulfidivorans DSM-18786T, Metallosphaera hakonensis DSM-7519T, and Metallosphaera prunae DSM-10039T.</title>
        <authorList>
            <person name="Counts J.A."/>
            <person name="Kelly R.M."/>
        </authorList>
    </citation>
    <scope>NUCLEOTIDE SEQUENCE [LARGE SCALE GENOMIC DNA]</scope>
    <source>
        <strain evidence="1 2">HO1-1</strain>
    </source>
</reference>
<name>A0A2U9IVV8_9CREN</name>
<dbReference type="OrthoDB" id="56816at2157"/>
<keyword evidence="2" id="KW-1185">Reference proteome</keyword>
<protein>
    <submittedName>
        <fullName evidence="1">Uncharacterized protein</fullName>
    </submittedName>
</protein>
<accession>A0A2U9IVV8</accession>
<dbReference type="KEGG" id="mhk:DFR87_11125"/>
<dbReference type="AlphaFoldDB" id="A0A2U9IVV8"/>
<evidence type="ECO:0000313" key="1">
    <source>
        <dbReference type="EMBL" id="AWS00146.1"/>
    </source>
</evidence>
<dbReference type="GeneID" id="36835901"/>
<organism evidence="1 2">
    <name type="scientific">Metallosphaera hakonensis JCM 8857 = DSM 7519</name>
    <dbReference type="NCBI Taxonomy" id="1293036"/>
    <lineage>
        <taxon>Archaea</taxon>
        <taxon>Thermoproteota</taxon>
        <taxon>Thermoprotei</taxon>
        <taxon>Sulfolobales</taxon>
        <taxon>Sulfolobaceae</taxon>
        <taxon>Metallosphaera</taxon>
    </lineage>
</organism>
<proteinExistence type="predicted"/>
<gene>
    <name evidence="1" type="ORF">DFR87_11125</name>
</gene>
<dbReference type="Proteomes" id="UP000247586">
    <property type="component" value="Chromosome"/>
</dbReference>
<dbReference type="EMBL" id="CP029287">
    <property type="protein sequence ID" value="AWS00146.1"/>
    <property type="molecule type" value="Genomic_DNA"/>
</dbReference>